<name>A0A5J5D031_9PERO</name>
<evidence type="ECO:0000313" key="2">
    <source>
        <dbReference type="Proteomes" id="UP000327493"/>
    </source>
</evidence>
<comment type="caution">
    <text evidence="1">The sequence shown here is derived from an EMBL/GenBank/DDBJ whole genome shotgun (WGS) entry which is preliminary data.</text>
</comment>
<keyword evidence="2" id="KW-1185">Reference proteome</keyword>
<dbReference type="EMBL" id="VOFY01000013">
    <property type="protein sequence ID" value="KAA8586513.1"/>
    <property type="molecule type" value="Genomic_DNA"/>
</dbReference>
<gene>
    <name evidence="1" type="ORF">FQN60_000349</name>
</gene>
<organism evidence="1 2">
    <name type="scientific">Etheostoma spectabile</name>
    <name type="common">orangethroat darter</name>
    <dbReference type="NCBI Taxonomy" id="54343"/>
    <lineage>
        <taxon>Eukaryota</taxon>
        <taxon>Metazoa</taxon>
        <taxon>Chordata</taxon>
        <taxon>Craniata</taxon>
        <taxon>Vertebrata</taxon>
        <taxon>Euteleostomi</taxon>
        <taxon>Actinopterygii</taxon>
        <taxon>Neopterygii</taxon>
        <taxon>Teleostei</taxon>
        <taxon>Neoteleostei</taxon>
        <taxon>Acanthomorphata</taxon>
        <taxon>Eupercaria</taxon>
        <taxon>Perciformes</taxon>
        <taxon>Percoidei</taxon>
        <taxon>Percidae</taxon>
        <taxon>Etheostomatinae</taxon>
        <taxon>Etheostoma</taxon>
    </lineage>
</organism>
<protein>
    <submittedName>
        <fullName evidence="1">Uncharacterized protein</fullName>
    </submittedName>
</protein>
<dbReference type="AlphaFoldDB" id="A0A5J5D031"/>
<reference evidence="1 2" key="1">
    <citation type="submission" date="2019-08" db="EMBL/GenBank/DDBJ databases">
        <title>A chromosome-level genome assembly, high-density linkage maps, and genome scans reveal the genomic architecture of hybrid incompatibilities underlying speciation via character displacement in darters (Percidae: Etheostominae).</title>
        <authorList>
            <person name="Moran R.L."/>
            <person name="Catchen J.M."/>
            <person name="Fuller R.C."/>
        </authorList>
    </citation>
    <scope>NUCLEOTIDE SEQUENCE [LARGE SCALE GENOMIC DNA]</scope>
    <source>
        <strain evidence="1">EspeVRDwgs_2016</strain>
        <tissue evidence="1">Muscle</tissue>
    </source>
</reference>
<sequence>MFFLRQFTKLNVSSSVPSRFYRATVESLLSTSIT</sequence>
<evidence type="ECO:0000313" key="1">
    <source>
        <dbReference type="EMBL" id="KAA8586513.1"/>
    </source>
</evidence>
<dbReference type="Proteomes" id="UP000327493">
    <property type="component" value="Chromosome 13"/>
</dbReference>
<proteinExistence type="predicted"/>
<accession>A0A5J5D031</accession>
<feature type="non-terminal residue" evidence="1">
    <location>
        <position position="34"/>
    </location>
</feature>